<evidence type="ECO:0000256" key="2">
    <source>
        <dbReference type="ARBA" id="ARBA00022723"/>
    </source>
</evidence>
<dbReference type="OrthoDB" id="75724at2759"/>
<dbReference type="Gene3D" id="3.30.160.60">
    <property type="entry name" value="Classic Zinc Finger"/>
    <property type="match status" value="4"/>
</dbReference>
<comment type="subcellular location">
    <subcellularLocation>
        <location evidence="1">Nucleus</location>
    </subcellularLocation>
</comment>
<gene>
    <name evidence="12" type="ORF">OSB1V03_LOCUS7059</name>
</gene>
<evidence type="ECO:0000256" key="5">
    <source>
        <dbReference type="ARBA" id="ARBA00023015"/>
    </source>
</evidence>
<feature type="domain" description="C2H2-type" evidence="10">
    <location>
        <begin position="698"/>
        <end position="723"/>
    </location>
</feature>
<organism evidence="12">
    <name type="scientific">Medioppia subpectinata</name>
    <dbReference type="NCBI Taxonomy" id="1979941"/>
    <lineage>
        <taxon>Eukaryota</taxon>
        <taxon>Metazoa</taxon>
        <taxon>Ecdysozoa</taxon>
        <taxon>Arthropoda</taxon>
        <taxon>Chelicerata</taxon>
        <taxon>Arachnida</taxon>
        <taxon>Acari</taxon>
        <taxon>Acariformes</taxon>
        <taxon>Sarcoptiformes</taxon>
        <taxon>Oribatida</taxon>
        <taxon>Brachypylina</taxon>
        <taxon>Oppioidea</taxon>
        <taxon>Oppiidae</taxon>
        <taxon>Medioppia</taxon>
    </lineage>
</organism>
<dbReference type="AlphaFoldDB" id="A0A7R9KNY0"/>
<evidence type="ECO:0000259" key="10">
    <source>
        <dbReference type="PROSITE" id="PS50157"/>
    </source>
</evidence>
<dbReference type="Proteomes" id="UP000759131">
    <property type="component" value="Unassembled WGS sequence"/>
</dbReference>
<protein>
    <submittedName>
        <fullName evidence="12">Uncharacterized protein</fullName>
    </submittedName>
</protein>
<evidence type="ECO:0000256" key="4">
    <source>
        <dbReference type="ARBA" id="ARBA00022833"/>
    </source>
</evidence>
<evidence type="ECO:0000313" key="13">
    <source>
        <dbReference type="Proteomes" id="UP000759131"/>
    </source>
</evidence>
<evidence type="ECO:0000259" key="11">
    <source>
        <dbReference type="PROSITE" id="PS50191"/>
    </source>
</evidence>
<dbReference type="EMBL" id="CAJPIZ010004002">
    <property type="protein sequence ID" value="CAG2107056.1"/>
    <property type="molecule type" value="Genomic_DNA"/>
</dbReference>
<dbReference type="GO" id="GO:0008270">
    <property type="term" value="F:zinc ion binding"/>
    <property type="evidence" value="ECO:0007669"/>
    <property type="project" value="UniProtKB-KW"/>
</dbReference>
<dbReference type="InterPro" id="IPR036865">
    <property type="entry name" value="CRAL-TRIO_dom_sf"/>
</dbReference>
<keyword evidence="2" id="KW-0479">Metal-binding</keyword>
<keyword evidence="4" id="KW-0862">Zinc</keyword>
<evidence type="ECO:0000256" key="1">
    <source>
        <dbReference type="ARBA" id="ARBA00004123"/>
    </source>
</evidence>
<dbReference type="Gene3D" id="3.40.525.10">
    <property type="entry name" value="CRAL-TRIO lipid binding domain"/>
    <property type="match status" value="1"/>
</dbReference>
<keyword evidence="5" id="KW-0805">Transcription regulation</keyword>
<dbReference type="PROSITE" id="PS50157">
    <property type="entry name" value="ZINC_FINGER_C2H2_2"/>
    <property type="match status" value="5"/>
</dbReference>
<feature type="domain" description="CRAL-TRIO" evidence="11">
    <location>
        <begin position="78"/>
        <end position="234"/>
    </location>
</feature>
<dbReference type="InterPro" id="IPR013087">
    <property type="entry name" value="Znf_C2H2_type"/>
</dbReference>
<dbReference type="Pfam" id="PF00096">
    <property type="entry name" value="zf-C2H2"/>
    <property type="match status" value="1"/>
</dbReference>
<dbReference type="Pfam" id="PF00650">
    <property type="entry name" value="CRAL_TRIO"/>
    <property type="match status" value="1"/>
</dbReference>
<dbReference type="SMART" id="SM00355">
    <property type="entry name" value="ZnF_C2H2"/>
    <property type="match status" value="11"/>
</dbReference>
<sequence>MDASDPILLGKIRDKFCDDYKSNANLYDECDLHRLMANDWYVKRFLMAQQLDVDNTVVMIREALRWRKAFGVNDRKDSDFPLEFYKTGAVFAYCPDREGRDVIYLRVKLYRHFPKFADYFRQYFMHIINKIDVQNEEKGWAMVWDMSGTGPSNWNLSIVRFIISCLRNYYPRGMRYLVIYGVPWIMTAFVNIGLKLVSEEARNVVKFAAKDQIFGFVEAENLPDFLGGKCVHITKCPKRRSGIVTIWPLNAQKVFTFKTTLEELNQLSPQEVHRLEELESQLNVIINETQHKRKWSLEDKNNSCPPKSITNSAVGLKTTTLMTQTREDTEGSDKDQKLAIDSRQTPQMICVSRQLTTKKLIPKHQTVAIPPKQTSKTPFILIKRFKIDPKVTPISDSRVVTQTGKLSASLKANETVKNTADVKQVSDYLKTIDKGLVAVNMWTLRDSTATDPKCLKTNTSVGTQREDNARLEDRESSDSECVQQIDPIVTSNESDTKPLDNYRPISACSSCGQLYDTKEELETHMRSHLTVDDWFAEKIVKTDKCEDNKKLKPKKCCPEITSLIRHLKNDHNIESLVECEYKCCERVFITGANRSAHVTDIHLNLFNCNRNKCINRLDGKHFVCTRLSTIQFVTTLYTCNVDGCEYTANEKFLIDSHNNKHNNVRPYVCPRVSCDRSFGNRKGLAQHVRKVHAKYKRFVCDFNNCGKRFVHKCGLDSHRVTHTAVGRQYKCPEPDCGRHFKSPSSVFAHRSRCHNKSELKCPVNGCAYTTRYKPCMTVHTDKHNGIKRFPCDWPGCDFAYNTRSSLNNHQIGKHGDRAIACEWPGCDYKSKWGSVSSDHMATHRTDRPHACHWPGCERRFKTKSMAQKHMIVHNGVSIPCDVKGCPFETRHRDSLRTHYRLIHHM</sequence>
<name>A0A7R9KNY0_9ACAR</name>
<feature type="domain" description="C2H2-type" evidence="10">
    <location>
        <begin position="849"/>
        <end position="878"/>
    </location>
</feature>
<dbReference type="PROSITE" id="PS50191">
    <property type="entry name" value="CRAL_TRIO"/>
    <property type="match status" value="1"/>
</dbReference>
<dbReference type="GO" id="GO:0005634">
    <property type="term" value="C:nucleus"/>
    <property type="evidence" value="ECO:0007669"/>
    <property type="project" value="UniProtKB-SubCell"/>
</dbReference>
<dbReference type="InterPro" id="IPR001251">
    <property type="entry name" value="CRAL-TRIO_dom"/>
</dbReference>
<evidence type="ECO:0000256" key="7">
    <source>
        <dbReference type="ARBA" id="ARBA00023242"/>
    </source>
</evidence>
<dbReference type="SUPFAM" id="SSF52087">
    <property type="entry name" value="CRAL/TRIO domain"/>
    <property type="match status" value="1"/>
</dbReference>
<reference evidence="12" key="1">
    <citation type="submission" date="2020-11" db="EMBL/GenBank/DDBJ databases">
        <authorList>
            <person name="Tran Van P."/>
        </authorList>
    </citation>
    <scope>NUCLEOTIDE SEQUENCE</scope>
</reference>
<dbReference type="InterPro" id="IPR036273">
    <property type="entry name" value="CRAL/TRIO_N_dom_sf"/>
</dbReference>
<dbReference type="PANTHER" id="PTHR46179:SF13">
    <property type="entry name" value="C2H2-TYPE DOMAIN-CONTAINING PROTEIN"/>
    <property type="match status" value="1"/>
</dbReference>
<dbReference type="EMBL" id="OC858577">
    <property type="protein sequence ID" value="CAD7626626.1"/>
    <property type="molecule type" value="Genomic_DNA"/>
</dbReference>
<keyword evidence="6" id="KW-0804">Transcription</keyword>
<keyword evidence="13" id="KW-1185">Reference proteome</keyword>
<feature type="domain" description="C2H2-type" evidence="10">
    <location>
        <begin position="667"/>
        <end position="697"/>
    </location>
</feature>
<keyword evidence="7" id="KW-0539">Nucleus</keyword>
<proteinExistence type="predicted"/>
<evidence type="ECO:0000256" key="3">
    <source>
        <dbReference type="ARBA" id="ARBA00022771"/>
    </source>
</evidence>
<dbReference type="SUPFAM" id="SSF46938">
    <property type="entry name" value="CRAL/TRIO N-terminal domain"/>
    <property type="match status" value="1"/>
</dbReference>
<dbReference type="GO" id="GO:0006357">
    <property type="term" value="P:regulation of transcription by RNA polymerase II"/>
    <property type="evidence" value="ECO:0007669"/>
    <property type="project" value="TreeGrafter"/>
</dbReference>
<feature type="domain" description="C2H2-type" evidence="10">
    <location>
        <begin position="729"/>
        <end position="759"/>
    </location>
</feature>
<dbReference type="SUPFAM" id="SSF57667">
    <property type="entry name" value="beta-beta-alpha zinc fingers"/>
    <property type="match status" value="4"/>
</dbReference>
<feature type="domain" description="C2H2-type" evidence="10">
    <location>
        <begin position="506"/>
        <end position="528"/>
    </location>
</feature>
<feature type="compositionally biased region" description="Basic and acidic residues" evidence="9">
    <location>
        <begin position="464"/>
        <end position="477"/>
    </location>
</feature>
<dbReference type="InterPro" id="IPR036236">
    <property type="entry name" value="Znf_C2H2_sf"/>
</dbReference>
<evidence type="ECO:0000313" key="12">
    <source>
        <dbReference type="EMBL" id="CAD7626626.1"/>
    </source>
</evidence>
<dbReference type="PANTHER" id="PTHR46179">
    <property type="entry name" value="ZINC FINGER PROTEIN"/>
    <property type="match status" value="1"/>
</dbReference>
<dbReference type="InterPro" id="IPR051061">
    <property type="entry name" value="Zinc_finger_trans_reg"/>
</dbReference>
<evidence type="ECO:0000256" key="9">
    <source>
        <dbReference type="SAM" id="MobiDB-lite"/>
    </source>
</evidence>
<evidence type="ECO:0000256" key="6">
    <source>
        <dbReference type="ARBA" id="ARBA00023163"/>
    </source>
</evidence>
<dbReference type="SMART" id="SM00516">
    <property type="entry name" value="SEC14"/>
    <property type="match status" value="1"/>
</dbReference>
<dbReference type="PROSITE" id="PS00028">
    <property type="entry name" value="ZINC_FINGER_C2H2_1"/>
    <property type="match status" value="7"/>
</dbReference>
<feature type="region of interest" description="Disordered" evidence="9">
    <location>
        <begin position="456"/>
        <end position="477"/>
    </location>
</feature>
<evidence type="ECO:0000256" key="8">
    <source>
        <dbReference type="PROSITE-ProRule" id="PRU00042"/>
    </source>
</evidence>
<accession>A0A7R9KNY0</accession>
<keyword evidence="3 8" id="KW-0863">Zinc-finger</keyword>
<dbReference type="CDD" id="cd00170">
    <property type="entry name" value="SEC14"/>
    <property type="match status" value="1"/>
</dbReference>